<dbReference type="Proteomes" id="UP000694941">
    <property type="component" value="Unplaced"/>
</dbReference>
<feature type="region of interest" description="Disordered" evidence="1">
    <location>
        <begin position="609"/>
        <end position="746"/>
    </location>
</feature>
<feature type="compositionally biased region" description="Basic and acidic residues" evidence="1">
    <location>
        <begin position="727"/>
        <end position="746"/>
    </location>
</feature>
<dbReference type="Gene3D" id="1.10.10.790">
    <property type="entry name" value="Surp module"/>
    <property type="match status" value="2"/>
</dbReference>
<dbReference type="RefSeq" id="XP_022243929.1">
    <property type="nucleotide sequence ID" value="XM_022388221.1"/>
</dbReference>
<dbReference type="InterPro" id="IPR000061">
    <property type="entry name" value="Surp"/>
</dbReference>
<dbReference type="InterPro" id="IPR040397">
    <property type="entry name" value="SWAP"/>
</dbReference>
<evidence type="ECO:0000313" key="3">
    <source>
        <dbReference type="Proteomes" id="UP000694941"/>
    </source>
</evidence>
<evidence type="ECO:0000313" key="6">
    <source>
        <dbReference type="RefSeq" id="XP_022243931.1"/>
    </source>
</evidence>
<evidence type="ECO:0000313" key="4">
    <source>
        <dbReference type="RefSeq" id="XP_022243929.1"/>
    </source>
</evidence>
<feature type="compositionally biased region" description="Basic residues" evidence="1">
    <location>
        <begin position="664"/>
        <end position="713"/>
    </location>
</feature>
<feature type="compositionally biased region" description="Acidic residues" evidence="1">
    <location>
        <begin position="360"/>
        <end position="388"/>
    </location>
</feature>
<dbReference type="SUPFAM" id="SSF109905">
    <property type="entry name" value="Surp module (SWAP domain)"/>
    <property type="match status" value="2"/>
</dbReference>
<accession>A0ABM1SJX5</accession>
<dbReference type="RefSeq" id="XP_022243930.1">
    <property type="nucleotide sequence ID" value="XM_022388222.1"/>
</dbReference>
<dbReference type="GeneID" id="106461342"/>
<feature type="compositionally biased region" description="Basic and acidic residues" evidence="1">
    <location>
        <begin position="346"/>
        <end position="359"/>
    </location>
</feature>
<dbReference type="Pfam" id="PF01805">
    <property type="entry name" value="Surp"/>
    <property type="match status" value="2"/>
</dbReference>
<evidence type="ECO:0000313" key="5">
    <source>
        <dbReference type="RefSeq" id="XP_022243930.1"/>
    </source>
</evidence>
<reference evidence="4 5" key="1">
    <citation type="submission" date="2025-05" db="UniProtKB">
        <authorList>
            <consortium name="RefSeq"/>
        </authorList>
    </citation>
    <scope>IDENTIFICATION</scope>
    <source>
        <tissue evidence="4 5">Muscle</tissue>
    </source>
</reference>
<dbReference type="PROSITE" id="PS50128">
    <property type="entry name" value="SURP"/>
    <property type="match status" value="2"/>
</dbReference>
<organism evidence="3 6">
    <name type="scientific">Limulus polyphemus</name>
    <name type="common">Atlantic horseshoe crab</name>
    <dbReference type="NCBI Taxonomy" id="6850"/>
    <lineage>
        <taxon>Eukaryota</taxon>
        <taxon>Metazoa</taxon>
        <taxon>Ecdysozoa</taxon>
        <taxon>Arthropoda</taxon>
        <taxon>Chelicerata</taxon>
        <taxon>Merostomata</taxon>
        <taxon>Xiphosura</taxon>
        <taxon>Limulidae</taxon>
        <taxon>Limulus</taxon>
    </lineage>
</organism>
<feature type="compositionally biased region" description="Acidic residues" evidence="1">
    <location>
        <begin position="30"/>
        <end position="49"/>
    </location>
</feature>
<feature type="compositionally biased region" description="Polar residues" evidence="1">
    <location>
        <begin position="485"/>
        <end position="495"/>
    </location>
</feature>
<feature type="compositionally biased region" description="Basic and acidic residues" evidence="1">
    <location>
        <begin position="131"/>
        <end position="140"/>
    </location>
</feature>
<feature type="region of interest" description="Disordered" evidence="1">
    <location>
        <begin position="195"/>
        <end position="289"/>
    </location>
</feature>
<feature type="region of interest" description="Disordered" evidence="1">
    <location>
        <begin position="562"/>
        <end position="594"/>
    </location>
</feature>
<feature type="compositionally biased region" description="Basic and acidic residues" evidence="1">
    <location>
        <begin position="451"/>
        <end position="466"/>
    </location>
</feature>
<feature type="compositionally biased region" description="Basic and acidic residues" evidence="1">
    <location>
        <begin position="499"/>
        <end position="513"/>
    </location>
</feature>
<evidence type="ECO:0000256" key="1">
    <source>
        <dbReference type="SAM" id="MobiDB-lite"/>
    </source>
</evidence>
<feature type="region of interest" description="Disordered" evidence="1">
    <location>
        <begin position="346"/>
        <end position="513"/>
    </location>
</feature>
<feature type="compositionally biased region" description="Basic and acidic residues" evidence="1">
    <location>
        <begin position="425"/>
        <end position="438"/>
    </location>
</feature>
<evidence type="ECO:0000259" key="2">
    <source>
        <dbReference type="PROSITE" id="PS50128"/>
    </source>
</evidence>
<feature type="region of interest" description="Disordered" evidence="1">
    <location>
        <begin position="26"/>
        <end position="57"/>
    </location>
</feature>
<sequence>MYEEEEVKRLRASLASGKAYHEIGFNYESREDDESIESEERKEEEDQDEPYSVPDGLTVPAGLELPQTLKAHTIIEKTAIFVSQHGPQMEIILKTKQATNPQFNFLSIDSTLYPYYRHLVVSIRAGTYKPKPPEQPKKHDDDDDDDDHYLHPSLFAAKPQKETPFTVPNLVFLRGNEDDAYARLVKNLKDKLFDHRSSSPVPVEKQKKHSGSKHTVHKTDKGHHSTSKSSTPPPDEQIAPLSQNMNSDQPPPPGEGPSIQLPQIEESFDDGNDFTECADANKIIPPPPDLQPVIDKMAIYVAKNGEDFEIIVKSKSDKRFEFLESWNQFHQYYLFKKNYHIKLQEREEEANKQQDHPQEPEEQDDNESISEIQQEAEESIQSEEDIGEELQHSEENSTGAPPIETTAKEKVLAKPIKGPVSFSIKPKDSEVQSLEKKSALLLDETDSEEEKEPREKEQPKETKENVETTNNIEQGKDDVIPDTPPSVSESCTGRSTPAEGEHKSTKRFKPEELEARLAEEKRKDRLAAAARERLAQQSRERQLQLERKRRAALFLTMLNKTKCNSPQEMSEEKPDVEDSKGVPEQKEVVSGMEVEEFNLGLSPLTTIITSPTRAGAITPDTRNSPVSSTHSSPQYEITQQRISLKPLPVLSAPDGAMEPLKSSSKSHSKSKKSSRSHRKSRSRSPSKSKHKKMRNRSRSHSRGRSHSKRKRPKTPPLAYSQVRRSPSPKEKRSSWSRSVSDRSRRK</sequence>
<keyword evidence="3" id="KW-1185">Reference proteome</keyword>
<name>A0ABM1SJX5_LIMPO</name>
<gene>
    <name evidence="4 5 6" type="primary">LOC106461342</name>
</gene>
<proteinExistence type="predicted"/>
<feature type="domain" description="SURP motif" evidence="2">
    <location>
        <begin position="293"/>
        <end position="333"/>
    </location>
</feature>
<dbReference type="PANTHER" id="PTHR13161">
    <property type="entry name" value="SPLICING FACTOR SUPPRESSOR OF WHITE APRICOT"/>
    <property type="match status" value="1"/>
</dbReference>
<feature type="region of interest" description="Disordered" evidence="1">
    <location>
        <begin position="127"/>
        <end position="157"/>
    </location>
</feature>
<feature type="compositionally biased region" description="Polar residues" evidence="1">
    <location>
        <begin position="620"/>
        <end position="642"/>
    </location>
</feature>
<protein>
    <submittedName>
        <fullName evidence="4 5">Splicing factor, suppressor of white-apricot homolog isoform X2</fullName>
    </submittedName>
</protein>
<dbReference type="SMART" id="SM00648">
    <property type="entry name" value="SWAP"/>
    <property type="match status" value="2"/>
</dbReference>
<feature type="domain" description="SURP motif" evidence="2">
    <location>
        <begin position="74"/>
        <end position="116"/>
    </location>
</feature>
<dbReference type="PANTHER" id="PTHR13161:SF15">
    <property type="entry name" value="SPLICING FACTOR, SUPPRESSOR OF WHITE-APRICOT HOMOLOG"/>
    <property type="match status" value="1"/>
</dbReference>
<dbReference type="InterPro" id="IPR035967">
    <property type="entry name" value="SWAP/Surp_sf"/>
</dbReference>
<dbReference type="RefSeq" id="XP_022243931.1">
    <property type="nucleotide sequence ID" value="XM_022388223.1"/>
</dbReference>
<feature type="compositionally biased region" description="Basic residues" evidence="1">
    <location>
        <begin position="206"/>
        <end position="216"/>
    </location>
</feature>
<feature type="compositionally biased region" description="Basic and acidic residues" evidence="1">
    <location>
        <begin position="570"/>
        <end position="587"/>
    </location>
</feature>